<protein>
    <submittedName>
        <fullName evidence="1">Uncharacterized protein</fullName>
    </submittedName>
</protein>
<dbReference type="AlphaFoldDB" id="A0A839XJN5"/>
<reference evidence="1 2" key="1">
    <citation type="submission" date="2020-08" db="EMBL/GenBank/DDBJ databases">
        <title>Sequencing the genomes of 1000 actinobacteria strains.</title>
        <authorList>
            <person name="Klenk H.-P."/>
        </authorList>
    </citation>
    <scope>NUCLEOTIDE SEQUENCE [LARGE SCALE GENOMIC DNA]</scope>
    <source>
        <strain evidence="1 2">DSM 45267</strain>
    </source>
</reference>
<name>A0A839XJN5_9PSEU</name>
<sequence length="32" mass="3487">MRADIALLEGEGVEIAELASRIRGVWHQGLPV</sequence>
<keyword evidence="2" id="KW-1185">Reference proteome</keyword>
<gene>
    <name evidence="1" type="ORF">FB384_002414</name>
</gene>
<evidence type="ECO:0000313" key="2">
    <source>
        <dbReference type="Proteomes" id="UP000564573"/>
    </source>
</evidence>
<evidence type="ECO:0000313" key="1">
    <source>
        <dbReference type="EMBL" id="MBB3663510.1"/>
    </source>
</evidence>
<proteinExistence type="predicted"/>
<dbReference type="Proteomes" id="UP000564573">
    <property type="component" value="Unassembled WGS sequence"/>
</dbReference>
<dbReference type="EMBL" id="JACIBS010000001">
    <property type="protein sequence ID" value="MBB3663510.1"/>
    <property type="molecule type" value="Genomic_DNA"/>
</dbReference>
<organism evidence="1 2">
    <name type="scientific">Prauserella sediminis</name>
    <dbReference type="NCBI Taxonomy" id="577680"/>
    <lineage>
        <taxon>Bacteria</taxon>
        <taxon>Bacillati</taxon>
        <taxon>Actinomycetota</taxon>
        <taxon>Actinomycetes</taxon>
        <taxon>Pseudonocardiales</taxon>
        <taxon>Pseudonocardiaceae</taxon>
        <taxon>Prauserella</taxon>
        <taxon>Prauserella salsuginis group</taxon>
    </lineage>
</organism>
<accession>A0A839XJN5</accession>
<comment type="caution">
    <text evidence="1">The sequence shown here is derived from an EMBL/GenBank/DDBJ whole genome shotgun (WGS) entry which is preliminary data.</text>
</comment>